<reference evidence="2 3" key="1">
    <citation type="journal article" date="2016" name="Nat. Commun.">
        <title>Thousands of microbial genomes shed light on interconnected biogeochemical processes in an aquifer system.</title>
        <authorList>
            <person name="Anantharaman K."/>
            <person name="Brown C.T."/>
            <person name="Hug L.A."/>
            <person name="Sharon I."/>
            <person name="Castelle C.J."/>
            <person name="Probst A.J."/>
            <person name="Thomas B.C."/>
            <person name="Singh A."/>
            <person name="Wilkins M.J."/>
            <person name="Karaoz U."/>
            <person name="Brodie E.L."/>
            <person name="Williams K.H."/>
            <person name="Hubbard S.S."/>
            <person name="Banfield J.F."/>
        </authorList>
    </citation>
    <scope>NUCLEOTIDE SEQUENCE [LARGE SCALE GENOMIC DNA]</scope>
</reference>
<protein>
    <recommendedName>
        <fullName evidence="1">CheW-like domain-containing protein</fullName>
    </recommendedName>
</protein>
<dbReference type="EMBL" id="MFSU01000042">
    <property type="protein sequence ID" value="OGI47894.1"/>
    <property type="molecule type" value="Genomic_DNA"/>
</dbReference>
<accession>A0A1F6TRY2</accession>
<dbReference type="InterPro" id="IPR002545">
    <property type="entry name" value="CheW-lke_dom"/>
</dbReference>
<feature type="domain" description="CheW-like" evidence="1">
    <location>
        <begin position="24"/>
        <end position="152"/>
    </location>
</feature>
<dbReference type="InterPro" id="IPR036061">
    <property type="entry name" value="CheW-like_dom_sf"/>
</dbReference>
<name>A0A1F6TRY2_9PROT</name>
<evidence type="ECO:0000313" key="3">
    <source>
        <dbReference type="Proteomes" id="UP000178885"/>
    </source>
</evidence>
<dbReference type="SUPFAM" id="SSF50341">
    <property type="entry name" value="CheW-like"/>
    <property type="match status" value="1"/>
</dbReference>
<dbReference type="AlphaFoldDB" id="A0A1F6TRY2"/>
<organism evidence="2 3">
    <name type="scientific">Candidatus Muproteobacteria bacterium RBG_16_65_34</name>
    <dbReference type="NCBI Taxonomy" id="1817760"/>
    <lineage>
        <taxon>Bacteria</taxon>
        <taxon>Pseudomonadati</taxon>
        <taxon>Pseudomonadota</taxon>
        <taxon>Candidatus Muproteobacteria</taxon>
    </lineage>
</organism>
<gene>
    <name evidence="2" type="ORF">A2151_03295</name>
</gene>
<proteinExistence type="predicted"/>
<evidence type="ECO:0000259" key="1">
    <source>
        <dbReference type="Pfam" id="PF01584"/>
    </source>
</evidence>
<sequence length="164" mass="17357">MSAAPMPTAAERAAERVAAVTGWLLLAFGGARLAVPRREAAEIALAAEIRRLPHGVPAGRLATESGEFPVYALDARLGVLDHIPERYHFCVALEYGGRRRALACEAVALLHNDEDVSVQQIPAGLFAPGAPLNGVALLDEQLVCTAHAADLIAYLPEPEVPHDA</sequence>
<dbReference type="Pfam" id="PF01584">
    <property type="entry name" value="CheW"/>
    <property type="match status" value="1"/>
</dbReference>
<dbReference type="GO" id="GO:0007165">
    <property type="term" value="P:signal transduction"/>
    <property type="evidence" value="ECO:0007669"/>
    <property type="project" value="InterPro"/>
</dbReference>
<dbReference type="STRING" id="1817760.A2151_03295"/>
<comment type="caution">
    <text evidence="2">The sequence shown here is derived from an EMBL/GenBank/DDBJ whole genome shotgun (WGS) entry which is preliminary data.</text>
</comment>
<dbReference type="Proteomes" id="UP000178885">
    <property type="component" value="Unassembled WGS sequence"/>
</dbReference>
<dbReference type="GO" id="GO:0006935">
    <property type="term" value="P:chemotaxis"/>
    <property type="evidence" value="ECO:0007669"/>
    <property type="project" value="InterPro"/>
</dbReference>
<evidence type="ECO:0000313" key="2">
    <source>
        <dbReference type="EMBL" id="OGI47894.1"/>
    </source>
</evidence>